<dbReference type="InterPro" id="IPR052017">
    <property type="entry name" value="TSUP"/>
</dbReference>
<evidence type="ECO:0000256" key="8">
    <source>
        <dbReference type="RuleBase" id="RU363041"/>
    </source>
</evidence>
<dbReference type="RefSeq" id="WP_141778611.1">
    <property type="nucleotide sequence ID" value="NZ_VFOV01000001.1"/>
</dbReference>
<accession>A0A543A1E4</accession>
<protein>
    <recommendedName>
        <fullName evidence="8">Probable membrane transporter protein</fullName>
    </recommendedName>
</protein>
<sequence length="243" mass="24464">MLLDTIQVLLISLGVVAGASSQRVTGLGFALVSAPLLVLVVGPYDGVLLANLLSLMVSLAVLVTTWRQIDLALALPLAVPAVLVVPAGAYAARHLPEPVLMTLIGGMTVGALAVVILGGRIRFPPGRAGAATAGACSGLLNSSAGVGGPPLVVYAVSTGWPHAQFVATTQLCFALTNAASVLTKGLPRLPPVELGAAIVSLAVGVVVGQLAASRIDAALARRVVVWLAFAGASVTLVKGVQHW</sequence>
<dbReference type="AlphaFoldDB" id="A0A543A1E4"/>
<keyword evidence="10" id="KW-1185">Reference proteome</keyword>
<evidence type="ECO:0000256" key="3">
    <source>
        <dbReference type="ARBA" id="ARBA00022448"/>
    </source>
</evidence>
<keyword evidence="7 8" id="KW-0472">Membrane</keyword>
<evidence type="ECO:0000256" key="6">
    <source>
        <dbReference type="ARBA" id="ARBA00022989"/>
    </source>
</evidence>
<evidence type="ECO:0000256" key="1">
    <source>
        <dbReference type="ARBA" id="ARBA00004651"/>
    </source>
</evidence>
<feature type="transmembrane region" description="Helical" evidence="8">
    <location>
        <begin position="71"/>
        <end position="92"/>
    </location>
</feature>
<dbReference type="EMBL" id="VFOV01000001">
    <property type="protein sequence ID" value="TQL66402.1"/>
    <property type="molecule type" value="Genomic_DNA"/>
</dbReference>
<comment type="caution">
    <text evidence="9">The sequence shown here is derived from an EMBL/GenBank/DDBJ whole genome shotgun (WGS) entry which is preliminary data.</text>
</comment>
<gene>
    <name evidence="9" type="ORF">FB381_0257</name>
</gene>
<evidence type="ECO:0000313" key="9">
    <source>
        <dbReference type="EMBL" id="TQL66402.1"/>
    </source>
</evidence>
<dbReference type="PANTHER" id="PTHR30269:SF37">
    <property type="entry name" value="MEMBRANE TRANSPORTER PROTEIN"/>
    <property type="match status" value="1"/>
</dbReference>
<proteinExistence type="inferred from homology"/>
<name>A0A543A1E4_9ACTN</name>
<evidence type="ECO:0000256" key="5">
    <source>
        <dbReference type="ARBA" id="ARBA00022692"/>
    </source>
</evidence>
<dbReference type="PANTHER" id="PTHR30269">
    <property type="entry name" value="TRANSMEMBRANE PROTEIN YFCA"/>
    <property type="match status" value="1"/>
</dbReference>
<keyword evidence="6 8" id="KW-1133">Transmembrane helix</keyword>
<evidence type="ECO:0000256" key="7">
    <source>
        <dbReference type="ARBA" id="ARBA00023136"/>
    </source>
</evidence>
<evidence type="ECO:0000313" key="10">
    <source>
        <dbReference type="Proteomes" id="UP000320209"/>
    </source>
</evidence>
<dbReference type="GO" id="GO:0005886">
    <property type="term" value="C:plasma membrane"/>
    <property type="evidence" value="ECO:0007669"/>
    <property type="project" value="UniProtKB-SubCell"/>
</dbReference>
<comment type="subcellular location">
    <subcellularLocation>
        <location evidence="1 8">Cell membrane</location>
        <topology evidence="1 8">Multi-pass membrane protein</topology>
    </subcellularLocation>
</comment>
<feature type="transmembrane region" description="Helical" evidence="8">
    <location>
        <begin position="218"/>
        <end position="237"/>
    </location>
</feature>
<evidence type="ECO:0000256" key="4">
    <source>
        <dbReference type="ARBA" id="ARBA00022475"/>
    </source>
</evidence>
<feature type="transmembrane region" description="Helical" evidence="8">
    <location>
        <begin position="194"/>
        <end position="212"/>
    </location>
</feature>
<dbReference type="InterPro" id="IPR002781">
    <property type="entry name" value="TM_pro_TauE-like"/>
</dbReference>
<comment type="similarity">
    <text evidence="2 8">Belongs to the 4-toluene sulfonate uptake permease (TSUP) (TC 2.A.102) family.</text>
</comment>
<keyword evidence="3" id="KW-0813">Transport</keyword>
<feature type="transmembrane region" description="Helical" evidence="8">
    <location>
        <begin position="98"/>
        <end position="117"/>
    </location>
</feature>
<dbReference type="Proteomes" id="UP000320209">
    <property type="component" value="Unassembled WGS sequence"/>
</dbReference>
<reference evidence="9 10" key="1">
    <citation type="submission" date="2019-06" db="EMBL/GenBank/DDBJ databases">
        <title>Sequencing the genomes of 1000 actinobacteria strains.</title>
        <authorList>
            <person name="Klenk H.-P."/>
        </authorList>
    </citation>
    <scope>NUCLEOTIDE SEQUENCE [LARGE SCALE GENOMIC DNA]</scope>
    <source>
        <strain evidence="9 10">DSM 25218</strain>
    </source>
</reference>
<keyword evidence="4 8" id="KW-1003">Cell membrane</keyword>
<dbReference type="OrthoDB" id="3872971at2"/>
<keyword evidence="5 8" id="KW-0812">Transmembrane</keyword>
<feature type="transmembrane region" description="Helical" evidence="8">
    <location>
        <begin position="37"/>
        <end position="64"/>
    </location>
</feature>
<organism evidence="9 10">
    <name type="scientific">Nocardioides albertanoniae</name>
    <dbReference type="NCBI Taxonomy" id="1175486"/>
    <lineage>
        <taxon>Bacteria</taxon>
        <taxon>Bacillati</taxon>
        <taxon>Actinomycetota</taxon>
        <taxon>Actinomycetes</taxon>
        <taxon>Propionibacteriales</taxon>
        <taxon>Nocardioidaceae</taxon>
        <taxon>Nocardioides</taxon>
    </lineage>
</organism>
<evidence type="ECO:0000256" key="2">
    <source>
        <dbReference type="ARBA" id="ARBA00009142"/>
    </source>
</evidence>
<dbReference type="Pfam" id="PF01925">
    <property type="entry name" value="TauE"/>
    <property type="match status" value="1"/>
</dbReference>